<comment type="subunit">
    <text evidence="6">Homodimer.</text>
</comment>
<dbReference type="Gene3D" id="3.40.50.970">
    <property type="match status" value="2"/>
</dbReference>
<dbReference type="UniPathway" id="UPA00079"/>
<dbReference type="CDD" id="cd07037">
    <property type="entry name" value="TPP_PYR_MenD"/>
    <property type="match status" value="1"/>
</dbReference>
<comment type="catalytic activity">
    <reaction evidence="6">
        <text>isochorismate + 2-oxoglutarate + H(+) = 5-enolpyruvoyl-6-hydroxy-2-succinyl-cyclohex-3-ene-1-carboxylate + CO2</text>
        <dbReference type="Rhea" id="RHEA:25593"/>
        <dbReference type="ChEBI" id="CHEBI:15378"/>
        <dbReference type="ChEBI" id="CHEBI:16526"/>
        <dbReference type="ChEBI" id="CHEBI:16810"/>
        <dbReference type="ChEBI" id="CHEBI:29780"/>
        <dbReference type="ChEBI" id="CHEBI:58818"/>
        <dbReference type="EC" id="2.2.1.9"/>
    </reaction>
</comment>
<comment type="cofactor">
    <cofactor evidence="6">
        <name>Mg(2+)</name>
        <dbReference type="ChEBI" id="CHEBI:18420"/>
    </cofactor>
    <cofactor evidence="6">
        <name>Mn(2+)</name>
        <dbReference type="ChEBI" id="CHEBI:29035"/>
    </cofactor>
</comment>
<dbReference type="InterPro" id="IPR011766">
    <property type="entry name" value="TPP_enzyme_TPP-bd"/>
</dbReference>
<dbReference type="InterPro" id="IPR012001">
    <property type="entry name" value="Thiamin_PyroP_enz_TPP-bd_dom"/>
</dbReference>
<gene>
    <name evidence="6" type="primary">menD</name>
    <name evidence="10" type="ORF">SAMN04488033_101266</name>
</gene>
<dbReference type="EMBL" id="FOOH01000001">
    <property type="protein sequence ID" value="SFF59740.1"/>
    <property type="molecule type" value="Genomic_DNA"/>
</dbReference>
<dbReference type="InterPro" id="IPR032264">
    <property type="entry name" value="MenD_middle"/>
</dbReference>
<dbReference type="GO" id="GO:0070204">
    <property type="term" value="F:2-succinyl-5-enolpyruvyl-6-hydroxy-3-cyclohexene-1-carboxylic-acid synthase activity"/>
    <property type="evidence" value="ECO:0007669"/>
    <property type="project" value="UniProtKB-UniRule"/>
</dbReference>
<dbReference type="GO" id="GO:0030145">
    <property type="term" value="F:manganese ion binding"/>
    <property type="evidence" value="ECO:0007669"/>
    <property type="project" value="UniProtKB-UniRule"/>
</dbReference>
<feature type="domain" description="Thiamine pyrophosphate enzyme TPP-binding" evidence="7">
    <location>
        <begin position="441"/>
        <end position="583"/>
    </location>
</feature>
<dbReference type="Pfam" id="PF16582">
    <property type="entry name" value="TPP_enzyme_M_2"/>
    <property type="match status" value="1"/>
</dbReference>
<evidence type="ECO:0000256" key="2">
    <source>
        <dbReference type="ARBA" id="ARBA00022723"/>
    </source>
</evidence>
<keyword evidence="11" id="KW-1185">Reference proteome</keyword>
<keyword evidence="1 6" id="KW-0808">Transferase</keyword>
<protein>
    <recommendedName>
        <fullName evidence="6">2-succinyl-5-enolpyruvyl-6-hydroxy-3-cyclohexene-1-carboxylate synthase</fullName>
        <shortName evidence="6">SEPHCHC synthase</shortName>
        <ecNumber evidence="6">2.2.1.9</ecNumber>
    </recommendedName>
    <alternativeName>
        <fullName evidence="6">Menaquinone biosynthesis protein MenD</fullName>
    </alternativeName>
</protein>
<dbReference type="PANTHER" id="PTHR42916:SF1">
    <property type="entry name" value="PROTEIN PHYLLO, CHLOROPLASTIC"/>
    <property type="match status" value="1"/>
</dbReference>
<feature type="domain" description="Menaquinone biosynthesis protein MenD middle" evidence="9">
    <location>
        <begin position="253"/>
        <end position="385"/>
    </location>
</feature>
<dbReference type="AlphaFoldDB" id="A0A1I2K0K2"/>
<comment type="pathway">
    <text evidence="6">Quinol/quinone metabolism; menaquinone biosynthesis.</text>
</comment>
<evidence type="ECO:0000256" key="5">
    <source>
        <dbReference type="ARBA" id="ARBA00023211"/>
    </source>
</evidence>
<keyword evidence="2 6" id="KW-0479">Metal-binding</keyword>
<comment type="similarity">
    <text evidence="6">Belongs to the TPP enzyme family. MenD subfamily.</text>
</comment>
<keyword evidence="5 6" id="KW-0464">Manganese</keyword>
<dbReference type="GO" id="GO:0000287">
    <property type="term" value="F:magnesium ion binding"/>
    <property type="evidence" value="ECO:0007669"/>
    <property type="project" value="UniProtKB-UniRule"/>
</dbReference>
<keyword evidence="3 6" id="KW-0460">Magnesium</keyword>
<evidence type="ECO:0000256" key="4">
    <source>
        <dbReference type="ARBA" id="ARBA00023052"/>
    </source>
</evidence>
<dbReference type="HAMAP" id="MF_01659">
    <property type="entry name" value="MenD"/>
    <property type="match status" value="1"/>
</dbReference>
<dbReference type="Pfam" id="PF02775">
    <property type="entry name" value="TPP_enzyme_C"/>
    <property type="match status" value="1"/>
</dbReference>
<accession>A0A1I2K0K2</accession>
<organism evidence="10 11">
    <name type="scientific">Salegentibacter agarivorans</name>
    <dbReference type="NCBI Taxonomy" id="345907"/>
    <lineage>
        <taxon>Bacteria</taxon>
        <taxon>Pseudomonadati</taxon>
        <taxon>Bacteroidota</taxon>
        <taxon>Flavobacteriia</taxon>
        <taxon>Flavobacteriales</taxon>
        <taxon>Flavobacteriaceae</taxon>
        <taxon>Salegentibacter</taxon>
    </lineage>
</organism>
<evidence type="ECO:0000259" key="7">
    <source>
        <dbReference type="Pfam" id="PF02775"/>
    </source>
</evidence>
<evidence type="ECO:0000259" key="9">
    <source>
        <dbReference type="Pfam" id="PF16582"/>
    </source>
</evidence>
<feature type="domain" description="Thiamine pyrophosphate enzyme N-terminal TPP-binding" evidence="8">
    <location>
        <begin position="35"/>
        <end position="143"/>
    </location>
</feature>
<dbReference type="PIRSF" id="PIRSF004983">
    <property type="entry name" value="MenD"/>
    <property type="match status" value="1"/>
</dbReference>
<evidence type="ECO:0000313" key="10">
    <source>
        <dbReference type="EMBL" id="SFF59740.1"/>
    </source>
</evidence>
<evidence type="ECO:0000256" key="3">
    <source>
        <dbReference type="ARBA" id="ARBA00022842"/>
    </source>
</evidence>
<name>A0A1I2K0K2_9FLAO</name>
<comment type="pathway">
    <text evidence="6">Quinol/quinone metabolism; 1,4-dihydroxy-2-naphthoate biosynthesis; 1,4-dihydroxy-2-naphthoate from chorismate: step 2/7.</text>
</comment>
<dbReference type="GO" id="GO:0009234">
    <property type="term" value="P:menaquinone biosynthetic process"/>
    <property type="evidence" value="ECO:0007669"/>
    <property type="project" value="UniProtKB-UniRule"/>
</dbReference>
<keyword evidence="6" id="KW-0474">Menaquinone biosynthesis</keyword>
<evidence type="ECO:0000259" key="8">
    <source>
        <dbReference type="Pfam" id="PF02776"/>
    </source>
</evidence>
<reference evidence="11" key="1">
    <citation type="submission" date="2016-10" db="EMBL/GenBank/DDBJ databases">
        <authorList>
            <person name="Varghese N."/>
            <person name="Submissions S."/>
        </authorList>
    </citation>
    <scope>NUCLEOTIDE SEQUENCE [LARGE SCALE GENOMIC DNA]</scope>
    <source>
        <strain evidence="11">DSM 23515</strain>
    </source>
</reference>
<dbReference type="CDD" id="cd02009">
    <property type="entry name" value="TPP_SHCHC_synthase"/>
    <property type="match status" value="1"/>
</dbReference>
<keyword evidence="4 6" id="KW-0786">Thiamine pyrophosphate</keyword>
<evidence type="ECO:0000313" key="11">
    <source>
        <dbReference type="Proteomes" id="UP000199116"/>
    </source>
</evidence>
<evidence type="ECO:0000256" key="1">
    <source>
        <dbReference type="ARBA" id="ARBA00022679"/>
    </source>
</evidence>
<sequence>MTLYQNYRLQRFLKPVKFGIQLYKINFVKYSKIPVARSIVALCVAKNINHVVISPGSRNAPLTIGFTHHSDIRPYSIVDERCAAFYALGMAQQLQKPVALVCTSGSALLNYYPAIAEAFYSDIPLVIISADRPIERIDIGDGQTIRQKNVFENHILYSANLHSELVLDSEATDKKLQQKQFESQKHNEREVNLALNKAIEEKGPVHINVPFYEPLYDLVENVEVNPIQILPEIKERTYTESQLGGYAELWNKAKRKMVIVGVAQPNIVEQQYLEKLAKDDSVIVLTETTSNLNHPEFFTRIDTLIGPIEKDENREELFKTLQPEILLTFGGMIVSKKIKAFLRNYQPQQHWHIDPKKAYNTFFCLNKHFETTVNSFFTHFFPLTEKSESDYGKFWKEVKSRRQVRHQEYMNEIVYSDLKAMQKIIPSVPENYIVHLGNSSTIRYAQLFKWKESLRIFCNRGTSGIDGSISTAVGAACLKREPTLMIVGDLSFFYDSNALWNNYIPKNFRIIILNNNGGGIFRILPGNKHTENFETYFETTHQLQAKSLSEMYGFEYCSAKTSEEINEQLKGFFSDSSQPKILEIFTPRKINDEVLLEYFSFMKS</sequence>
<dbReference type="InterPro" id="IPR004433">
    <property type="entry name" value="MenaQ_synth_MenD"/>
</dbReference>
<comment type="cofactor">
    <cofactor evidence="6">
        <name>thiamine diphosphate</name>
        <dbReference type="ChEBI" id="CHEBI:58937"/>
    </cofactor>
    <text evidence="6">Binds 1 thiamine pyrophosphate per subunit.</text>
</comment>
<dbReference type="PANTHER" id="PTHR42916">
    <property type="entry name" value="2-SUCCINYL-5-ENOLPYRUVYL-6-HYDROXY-3-CYCLOHEXENE-1-CARBOXYLATE SYNTHASE"/>
    <property type="match status" value="1"/>
</dbReference>
<dbReference type="Gene3D" id="3.40.50.1220">
    <property type="entry name" value="TPP-binding domain"/>
    <property type="match status" value="1"/>
</dbReference>
<dbReference type="SUPFAM" id="SSF52518">
    <property type="entry name" value="Thiamin diphosphate-binding fold (THDP-binding)"/>
    <property type="match status" value="2"/>
</dbReference>
<dbReference type="EC" id="2.2.1.9" evidence="6"/>
<dbReference type="Pfam" id="PF02776">
    <property type="entry name" value="TPP_enzyme_N"/>
    <property type="match status" value="1"/>
</dbReference>
<dbReference type="InterPro" id="IPR029061">
    <property type="entry name" value="THDP-binding"/>
</dbReference>
<proteinExistence type="inferred from homology"/>
<evidence type="ECO:0000256" key="6">
    <source>
        <dbReference type="HAMAP-Rule" id="MF_01659"/>
    </source>
</evidence>
<dbReference type="UniPathway" id="UPA01057">
    <property type="reaction ID" value="UER00164"/>
</dbReference>
<dbReference type="GO" id="GO:0030976">
    <property type="term" value="F:thiamine pyrophosphate binding"/>
    <property type="evidence" value="ECO:0007669"/>
    <property type="project" value="UniProtKB-UniRule"/>
</dbReference>
<comment type="function">
    <text evidence="6">Catalyzes the thiamine diphosphate-dependent decarboxylation of 2-oxoglutarate and the subsequent addition of the resulting succinic semialdehyde-thiamine pyrophosphate anion to isochorismate to yield 2-succinyl-5-enolpyruvyl-6-hydroxy-3-cyclohexene-1-carboxylate (SEPHCHC).</text>
</comment>
<dbReference type="NCBIfam" id="TIGR00173">
    <property type="entry name" value="menD"/>
    <property type="match status" value="1"/>
</dbReference>
<dbReference type="Proteomes" id="UP000199116">
    <property type="component" value="Unassembled WGS sequence"/>
</dbReference>